<evidence type="ECO:0000313" key="1">
    <source>
        <dbReference type="EnsemblMetazoa" id="GAUT013788-PA"/>
    </source>
</evidence>
<dbReference type="VEuPathDB" id="VectorBase:GAUT013788"/>
<dbReference type="Proteomes" id="UP000078200">
    <property type="component" value="Unassembled WGS sequence"/>
</dbReference>
<keyword evidence="2" id="KW-1185">Reference proteome</keyword>
<sequence>MATAHHNAFYVNKYFKFIYFKGISTVTLCNHVYHIECINICLALVPEYLTCNKLCKTNNLKSYNLTELLLIDPQKTTQRLSSRSSSCVDIRATKHNESQIYIMHNF</sequence>
<accession>A0A1A9USF6</accession>
<dbReference type="AlphaFoldDB" id="A0A1A9USF6"/>
<proteinExistence type="predicted"/>
<dbReference type="EnsemblMetazoa" id="GAUT013788-RA">
    <property type="protein sequence ID" value="GAUT013788-PA"/>
    <property type="gene ID" value="GAUT013788"/>
</dbReference>
<organism evidence="1 2">
    <name type="scientific">Glossina austeni</name>
    <name type="common">Savannah tsetse fly</name>
    <dbReference type="NCBI Taxonomy" id="7395"/>
    <lineage>
        <taxon>Eukaryota</taxon>
        <taxon>Metazoa</taxon>
        <taxon>Ecdysozoa</taxon>
        <taxon>Arthropoda</taxon>
        <taxon>Hexapoda</taxon>
        <taxon>Insecta</taxon>
        <taxon>Pterygota</taxon>
        <taxon>Neoptera</taxon>
        <taxon>Endopterygota</taxon>
        <taxon>Diptera</taxon>
        <taxon>Brachycera</taxon>
        <taxon>Muscomorpha</taxon>
        <taxon>Hippoboscoidea</taxon>
        <taxon>Glossinidae</taxon>
        <taxon>Glossina</taxon>
    </lineage>
</organism>
<protein>
    <submittedName>
        <fullName evidence="1">Uncharacterized protein</fullName>
    </submittedName>
</protein>
<reference evidence="1" key="1">
    <citation type="submission" date="2020-05" db="UniProtKB">
        <authorList>
            <consortium name="EnsemblMetazoa"/>
        </authorList>
    </citation>
    <scope>IDENTIFICATION</scope>
    <source>
        <strain evidence="1">TTRI</strain>
    </source>
</reference>
<evidence type="ECO:0000313" key="2">
    <source>
        <dbReference type="Proteomes" id="UP000078200"/>
    </source>
</evidence>
<name>A0A1A9USF6_GLOAU</name>